<gene>
    <name evidence="16" type="ORF">CHR53_11500</name>
</gene>
<dbReference type="PANTHER" id="PTHR43547:SF10">
    <property type="entry name" value="SENSOR HISTIDINE KINASE DCUS"/>
    <property type="match status" value="1"/>
</dbReference>
<feature type="domain" description="Histidine kinase" evidence="15">
    <location>
        <begin position="336"/>
        <end position="528"/>
    </location>
</feature>
<keyword evidence="6" id="KW-0808">Transferase</keyword>
<keyword evidence="8" id="KW-0547">Nucleotide-binding</keyword>
<keyword evidence="9 16" id="KW-0418">Kinase</keyword>
<evidence type="ECO:0000256" key="14">
    <source>
        <dbReference type="SAM" id="Phobius"/>
    </source>
</evidence>
<evidence type="ECO:0000256" key="9">
    <source>
        <dbReference type="ARBA" id="ARBA00022777"/>
    </source>
</evidence>
<keyword evidence="11 14" id="KW-1133">Transmembrane helix</keyword>
<evidence type="ECO:0000256" key="5">
    <source>
        <dbReference type="ARBA" id="ARBA00022553"/>
    </source>
</evidence>
<dbReference type="OrthoDB" id="9792686at2"/>
<dbReference type="InterPro" id="IPR005467">
    <property type="entry name" value="His_kinase_dom"/>
</dbReference>
<dbReference type="FunFam" id="1.10.287.130:FF:000011">
    <property type="entry name" value="Sensor histidine kinase DcuS"/>
    <property type="match status" value="1"/>
</dbReference>
<organism evidence="16 17">
    <name type="scientific">Neobacillus mesonae</name>
    <dbReference type="NCBI Taxonomy" id="1193713"/>
    <lineage>
        <taxon>Bacteria</taxon>
        <taxon>Bacillati</taxon>
        <taxon>Bacillota</taxon>
        <taxon>Bacilli</taxon>
        <taxon>Bacillales</taxon>
        <taxon>Bacillaceae</taxon>
        <taxon>Neobacillus</taxon>
    </lineage>
</organism>
<evidence type="ECO:0000256" key="1">
    <source>
        <dbReference type="ARBA" id="ARBA00000085"/>
    </source>
</evidence>
<dbReference type="NCBIfam" id="NF008298">
    <property type="entry name" value="PRK11086.1"/>
    <property type="match status" value="1"/>
</dbReference>
<keyword evidence="7 14" id="KW-0812">Transmembrane</keyword>
<evidence type="ECO:0000256" key="12">
    <source>
        <dbReference type="ARBA" id="ARBA00023012"/>
    </source>
</evidence>
<keyword evidence="10" id="KW-0067">ATP-binding</keyword>
<dbReference type="PRINTS" id="PR00344">
    <property type="entry name" value="BCTRLSENSOR"/>
</dbReference>
<evidence type="ECO:0000256" key="6">
    <source>
        <dbReference type="ARBA" id="ARBA00022679"/>
    </source>
</evidence>
<dbReference type="RefSeq" id="WP_066401109.1">
    <property type="nucleotide sequence ID" value="NZ_CP022572.1"/>
</dbReference>
<evidence type="ECO:0000256" key="3">
    <source>
        <dbReference type="ARBA" id="ARBA00012438"/>
    </source>
</evidence>
<evidence type="ECO:0000256" key="10">
    <source>
        <dbReference type="ARBA" id="ARBA00022840"/>
    </source>
</evidence>
<dbReference type="InterPro" id="IPR003594">
    <property type="entry name" value="HATPase_dom"/>
</dbReference>
<dbReference type="EMBL" id="CP022572">
    <property type="protein sequence ID" value="AZU64936.1"/>
    <property type="molecule type" value="Genomic_DNA"/>
</dbReference>
<proteinExistence type="predicted"/>
<reference evidence="16 17" key="1">
    <citation type="submission" date="2017-07" db="EMBL/GenBank/DDBJ databases">
        <title>The complete genome sequence of Bacillus mesonae strain H20-5, an efficient strain improving plant abiotic stress resistance.</title>
        <authorList>
            <person name="Kim S.Y."/>
            <person name="Song H."/>
            <person name="Sang M.K."/>
            <person name="Weon H.-Y."/>
            <person name="Song J."/>
        </authorList>
    </citation>
    <scope>NUCLEOTIDE SEQUENCE [LARGE SCALE GENOMIC DNA]</scope>
    <source>
        <strain evidence="16 17">H20-5</strain>
    </source>
</reference>
<dbReference type="Gene3D" id="3.30.565.10">
    <property type="entry name" value="Histidine kinase-like ATPase, C-terminal domain"/>
    <property type="match status" value="1"/>
</dbReference>
<dbReference type="AlphaFoldDB" id="A0A3Q9QWQ0"/>
<evidence type="ECO:0000313" key="16">
    <source>
        <dbReference type="EMBL" id="AZU64936.1"/>
    </source>
</evidence>
<dbReference type="Gene3D" id="1.10.287.130">
    <property type="match status" value="1"/>
</dbReference>
<sequence>MSKSGFTLQKKIILLVILVLVLSLLVTDLLITTWISDRIENSQAEKATDISRIVSRSPVVINALSTHDGEDRIQTFTNEIKHVTKVNFVVVMDMNGIRKSHPNKSEIGKHFVGGDEGPVLNGKEHVSIARGTLGMSLRAFTPVYDQNNKQIGAVAVGISWIKVNKAIGQARMYIYIGVGAGLVVGILGALFLARKVKQILFGLEPSEIAKLLEERSAMLQSTKEGILAVEQTGTITLVNTEGMRLFHKAGNYGRPIGTNIKEYMSHFQLDAVIEKGISLLDQEHELNGITIITNSVPVKVNKRIVGAITTFREKTEIKLLAEQLTGVKQYAEALRTQAHEFKNKLHAISGLIQMKDYQAVSTYIAKVADQQQNEVEFVVSRFKDPVLAGFILGKLSYARENGCELMIEGEGSVSKPERPEITHEIITILGNLIDNALDAVQERPVKKVILRFDYFEEVLVMEVHDTGGGIAEGIVEQVFSKGFSTKGTDRGHGLFLVKQSLGKINGSIEVHSKEGSGTTFIVTIPYTQL</sequence>
<evidence type="ECO:0000256" key="2">
    <source>
        <dbReference type="ARBA" id="ARBA00004651"/>
    </source>
</evidence>
<dbReference type="InterPro" id="IPR004358">
    <property type="entry name" value="Sig_transdc_His_kin-like_C"/>
</dbReference>
<dbReference type="Pfam" id="PF17203">
    <property type="entry name" value="sCache_3_2"/>
    <property type="match status" value="1"/>
</dbReference>
<keyword evidence="17" id="KW-1185">Reference proteome</keyword>
<evidence type="ECO:0000256" key="11">
    <source>
        <dbReference type="ARBA" id="ARBA00022989"/>
    </source>
</evidence>
<name>A0A3Q9QWQ0_9BACI</name>
<evidence type="ECO:0000256" key="4">
    <source>
        <dbReference type="ARBA" id="ARBA00022475"/>
    </source>
</evidence>
<dbReference type="KEGG" id="nmk:CHR53_11500"/>
<dbReference type="Pfam" id="PF02518">
    <property type="entry name" value="HATPase_c"/>
    <property type="match status" value="1"/>
</dbReference>
<keyword evidence="12" id="KW-0902">Two-component regulatory system</keyword>
<dbReference type="InterPro" id="IPR039506">
    <property type="entry name" value="SPOB_a"/>
</dbReference>
<keyword evidence="5" id="KW-0597">Phosphoprotein</keyword>
<protein>
    <recommendedName>
        <fullName evidence="3">histidine kinase</fullName>
        <ecNumber evidence="3">2.7.13.3</ecNumber>
    </recommendedName>
</protein>
<dbReference type="Gene3D" id="3.30.450.20">
    <property type="entry name" value="PAS domain"/>
    <property type="match status" value="2"/>
</dbReference>
<comment type="subcellular location">
    <subcellularLocation>
        <location evidence="2">Cell membrane</location>
        <topology evidence="2">Multi-pass membrane protein</topology>
    </subcellularLocation>
</comment>
<evidence type="ECO:0000256" key="7">
    <source>
        <dbReference type="ARBA" id="ARBA00022692"/>
    </source>
</evidence>
<dbReference type="GO" id="GO:0005886">
    <property type="term" value="C:plasma membrane"/>
    <property type="evidence" value="ECO:0007669"/>
    <property type="project" value="UniProtKB-SubCell"/>
</dbReference>
<dbReference type="InterPro" id="IPR033463">
    <property type="entry name" value="sCache_3"/>
</dbReference>
<evidence type="ECO:0000256" key="8">
    <source>
        <dbReference type="ARBA" id="ARBA00022741"/>
    </source>
</evidence>
<dbReference type="Pfam" id="PF14689">
    <property type="entry name" value="SPOB_a"/>
    <property type="match status" value="1"/>
</dbReference>
<dbReference type="FunFam" id="3.30.450.20:FF:000018">
    <property type="entry name" value="Sensor histidine kinase DcuS"/>
    <property type="match status" value="1"/>
</dbReference>
<dbReference type="Proteomes" id="UP000282892">
    <property type="component" value="Chromosome"/>
</dbReference>
<comment type="catalytic activity">
    <reaction evidence="1">
        <text>ATP + protein L-histidine = ADP + protein N-phospho-L-histidine.</text>
        <dbReference type="EC" id="2.7.13.3"/>
    </reaction>
</comment>
<keyword evidence="4" id="KW-1003">Cell membrane</keyword>
<keyword evidence="13 14" id="KW-0472">Membrane</keyword>
<dbReference type="SMART" id="SM00387">
    <property type="entry name" value="HATPase_c"/>
    <property type="match status" value="1"/>
</dbReference>
<feature type="transmembrane region" description="Helical" evidence="14">
    <location>
        <begin position="12"/>
        <end position="35"/>
    </location>
</feature>
<evidence type="ECO:0000259" key="15">
    <source>
        <dbReference type="PROSITE" id="PS50109"/>
    </source>
</evidence>
<accession>A0A3Q9QWQ0</accession>
<dbReference type="STRING" id="1193713.GCA_001636315_04725"/>
<feature type="transmembrane region" description="Helical" evidence="14">
    <location>
        <begin position="172"/>
        <end position="193"/>
    </location>
</feature>
<dbReference type="PROSITE" id="PS50109">
    <property type="entry name" value="HIS_KIN"/>
    <property type="match status" value="1"/>
</dbReference>
<dbReference type="GO" id="GO:0005524">
    <property type="term" value="F:ATP binding"/>
    <property type="evidence" value="ECO:0007669"/>
    <property type="project" value="UniProtKB-KW"/>
</dbReference>
<evidence type="ECO:0000256" key="13">
    <source>
        <dbReference type="ARBA" id="ARBA00023136"/>
    </source>
</evidence>
<dbReference type="InterPro" id="IPR036890">
    <property type="entry name" value="HATPase_C_sf"/>
</dbReference>
<dbReference type="PANTHER" id="PTHR43547">
    <property type="entry name" value="TWO-COMPONENT HISTIDINE KINASE"/>
    <property type="match status" value="1"/>
</dbReference>
<dbReference type="EC" id="2.7.13.3" evidence="3"/>
<dbReference type="SUPFAM" id="SSF103190">
    <property type="entry name" value="Sensory domain-like"/>
    <property type="match status" value="1"/>
</dbReference>
<dbReference type="GO" id="GO:0000155">
    <property type="term" value="F:phosphorelay sensor kinase activity"/>
    <property type="evidence" value="ECO:0007669"/>
    <property type="project" value="TreeGrafter"/>
</dbReference>
<evidence type="ECO:0000313" key="17">
    <source>
        <dbReference type="Proteomes" id="UP000282892"/>
    </source>
</evidence>
<dbReference type="InterPro" id="IPR029151">
    <property type="entry name" value="Sensor-like_sf"/>
</dbReference>
<dbReference type="SUPFAM" id="SSF55874">
    <property type="entry name" value="ATPase domain of HSP90 chaperone/DNA topoisomerase II/histidine kinase"/>
    <property type="match status" value="1"/>
</dbReference>